<evidence type="ECO:0000313" key="3">
    <source>
        <dbReference type="Proteomes" id="UP000317265"/>
    </source>
</evidence>
<reference evidence="2 3" key="1">
    <citation type="journal article" date="2019" name="Nat. Microbiol.">
        <title>Expanding anaerobic alkane metabolism in the domain of Archaea.</title>
        <authorList>
            <person name="Wang Y."/>
            <person name="Wegener G."/>
            <person name="Hou J."/>
            <person name="Wang F."/>
            <person name="Xiao X."/>
        </authorList>
    </citation>
    <scope>NUCLEOTIDE SEQUENCE [LARGE SCALE GENOMIC DNA]</scope>
    <source>
        <strain evidence="2">WYZ-LMO11</strain>
    </source>
</reference>
<dbReference type="EMBL" id="QNVI01000058">
    <property type="protein sequence ID" value="TDA38140.1"/>
    <property type="molecule type" value="Genomic_DNA"/>
</dbReference>
<accession>A0A523BCC0</accession>
<dbReference type="Proteomes" id="UP000317265">
    <property type="component" value="Unassembled WGS sequence"/>
</dbReference>
<proteinExistence type="predicted"/>
<protein>
    <submittedName>
        <fullName evidence="2">Uncharacterized protein</fullName>
    </submittedName>
</protein>
<comment type="caution">
    <text evidence="2">The sequence shown here is derived from an EMBL/GenBank/DDBJ whole genome shotgun (WGS) entry which is preliminary data.</text>
</comment>
<feature type="transmembrane region" description="Helical" evidence="1">
    <location>
        <begin position="52"/>
        <end position="70"/>
    </location>
</feature>
<keyword evidence="1" id="KW-0472">Membrane</keyword>
<evidence type="ECO:0000256" key="1">
    <source>
        <dbReference type="SAM" id="Phobius"/>
    </source>
</evidence>
<evidence type="ECO:0000313" key="2">
    <source>
        <dbReference type="EMBL" id="TDA38140.1"/>
    </source>
</evidence>
<keyword evidence="1" id="KW-0812">Transmembrane</keyword>
<dbReference type="AlphaFoldDB" id="A0A523BCC0"/>
<organism evidence="2 3">
    <name type="scientific">Thermoproteota archaeon</name>
    <dbReference type="NCBI Taxonomy" id="2056631"/>
    <lineage>
        <taxon>Archaea</taxon>
        <taxon>Thermoproteota</taxon>
    </lineage>
</organism>
<name>A0A523BCC0_9CREN</name>
<gene>
    <name evidence="2" type="ORF">DSO09_04980</name>
</gene>
<keyword evidence="1" id="KW-1133">Transmembrane helix</keyword>
<feature type="transmembrane region" description="Helical" evidence="1">
    <location>
        <begin position="12"/>
        <end position="32"/>
    </location>
</feature>
<feature type="transmembrane region" description="Helical" evidence="1">
    <location>
        <begin position="82"/>
        <end position="99"/>
    </location>
</feature>
<sequence length="144" mass="16563">MLSKLNIIKGIFVFIFVFFLFCYLPLNILNIIEKILPNLAYSELLSQFLSQIIHPNIPIFGFLFAIFVFLSTLSKNTKYNGIFIMLEGITSTILIYYIFQGGYITITIHNYKLILDLTIIMLISIIPSILTFIKGLIITIKTKK</sequence>
<feature type="transmembrane region" description="Helical" evidence="1">
    <location>
        <begin position="119"/>
        <end position="140"/>
    </location>
</feature>